<accession>A0ABQ4XXB7</accession>
<dbReference type="EMBL" id="BQNB010009868">
    <property type="protein sequence ID" value="GJS69533.1"/>
    <property type="molecule type" value="Genomic_DNA"/>
</dbReference>
<reference evidence="1" key="1">
    <citation type="journal article" date="2022" name="Int. J. Mol. Sci.">
        <title>Draft Genome of Tanacetum Coccineum: Genomic Comparison of Closely Related Tanacetum-Family Plants.</title>
        <authorList>
            <person name="Yamashiro T."/>
            <person name="Shiraishi A."/>
            <person name="Nakayama K."/>
            <person name="Satake H."/>
        </authorList>
    </citation>
    <scope>NUCLEOTIDE SEQUENCE</scope>
</reference>
<sequence length="408" mass="47170">MRRYEITMPILRMRMCNDGCYSATRFKQLRDLKTIMWTLTPVNPDWSTTEVSSVSSGFISKFAESKSRYRVLKAVRRKTSRKLRQTYQYAVHSPQFLASVTPLFGTMKMLGRTEESNQGTSQEEKSHKESLQKLESTIKRHDDGGQMMIKNPPLEQNGGPKEEGEAYVFKSLIQPETGGIYQGYPLVSVEVLRNLKEGGEVPVSSCLTKIHSHMLISIPTNIKDIMEKHQVHVSRLPYSDTYSLVSKCPSVKVNEFLREDATFLKLSKMDDPNITMEEYIRLEEEKARKCGKVFNWETAMYDRIWYDEDVHDLKSIENEFPAIAFNDSLKSGETLSCEPTVSSLNDEIDIRILFDDSDDEDYTISIQRILRYGYGVSTSCTILGPRERNINEYWWRIYKSRDLEVLES</sequence>
<evidence type="ECO:0000313" key="1">
    <source>
        <dbReference type="EMBL" id="GJS69533.1"/>
    </source>
</evidence>
<comment type="caution">
    <text evidence="1">The sequence shown here is derived from an EMBL/GenBank/DDBJ whole genome shotgun (WGS) entry which is preliminary data.</text>
</comment>
<evidence type="ECO:0000313" key="2">
    <source>
        <dbReference type="Proteomes" id="UP001151760"/>
    </source>
</evidence>
<protein>
    <submittedName>
        <fullName evidence="1">Uncharacterized protein</fullName>
    </submittedName>
</protein>
<proteinExistence type="predicted"/>
<keyword evidence="2" id="KW-1185">Reference proteome</keyword>
<organism evidence="1 2">
    <name type="scientific">Tanacetum coccineum</name>
    <dbReference type="NCBI Taxonomy" id="301880"/>
    <lineage>
        <taxon>Eukaryota</taxon>
        <taxon>Viridiplantae</taxon>
        <taxon>Streptophyta</taxon>
        <taxon>Embryophyta</taxon>
        <taxon>Tracheophyta</taxon>
        <taxon>Spermatophyta</taxon>
        <taxon>Magnoliopsida</taxon>
        <taxon>eudicotyledons</taxon>
        <taxon>Gunneridae</taxon>
        <taxon>Pentapetalae</taxon>
        <taxon>asterids</taxon>
        <taxon>campanulids</taxon>
        <taxon>Asterales</taxon>
        <taxon>Asteraceae</taxon>
        <taxon>Asteroideae</taxon>
        <taxon>Anthemideae</taxon>
        <taxon>Anthemidinae</taxon>
        <taxon>Tanacetum</taxon>
    </lineage>
</organism>
<reference evidence="1" key="2">
    <citation type="submission" date="2022-01" db="EMBL/GenBank/DDBJ databases">
        <authorList>
            <person name="Yamashiro T."/>
            <person name="Shiraishi A."/>
            <person name="Satake H."/>
            <person name="Nakayama K."/>
        </authorList>
    </citation>
    <scope>NUCLEOTIDE SEQUENCE</scope>
</reference>
<gene>
    <name evidence="1" type="ORF">Tco_0702374</name>
</gene>
<dbReference type="Proteomes" id="UP001151760">
    <property type="component" value="Unassembled WGS sequence"/>
</dbReference>
<name>A0ABQ4XXB7_9ASTR</name>